<evidence type="ECO:0000259" key="7">
    <source>
        <dbReference type="Pfam" id="PF22666"/>
    </source>
</evidence>
<organism evidence="8 9">
    <name type="scientific">Rhizobium azibense</name>
    <dbReference type="NCBI Taxonomy" id="1136135"/>
    <lineage>
        <taxon>Bacteria</taxon>
        <taxon>Pseudomonadati</taxon>
        <taxon>Pseudomonadota</taxon>
        <taxon>Alphaproteobacteria</taxon>
        <taxon>Hyphomicrobiales</taxon>
        <taxon>Rhizobiaceae</taxon>
        <taxon>Rhizobium/Agrobacterium group</taxon>
        <taxon>Rhizobium</taxon>
    </lineage>
</organism>
<protein>
    <recommendedName>
        <fullName evidence="3">beta-mannosidase</fullName>
        <ecNumber evidence="3">3.2.1.25</ecNumber>
    </recommendedName>
</protein>
<dbReference type="PANTHER" id="PTHR43730:SF1">
    <property type="entry name" value="BETA-MANNOSIDASE"/>
    <property type="match status" value="1"/>
</dbReference>
<keyword evidence="4 8" id="KW-0378">Hydrolase</keyword>
<dbReference type="EMBL" id="SMBK01000004">
    <property type="protein sequence ID" value="TCU38460.1"/>
    <property type="molecule type" value="Genomic_DNA"/>
</dbReference>
<evidence type="ECO:0000256" key="4">
    <source>
        <dbReference type="ARBA" id="ARBA00022801"/>
    </source>
</evidence>
<dbReference type="InterPro" id="IPR008979">
    <property type="entry name" value="Galactose-bd-like_sf"/>
</dbReference>
<dbReference type="Pfam" id="PF22666">
    <property type="entry name" value="Glyco_hydro_2_N2"/>
    <property type="match status" value="1"/>
</dbReference>
<evidence type="ECO:0000313" key="8">
    <source>
        <dbReference type="EMBL" id="TCU38460.1"/>
    </source>
</evidence>
<name>A0A4R3RR24_9HYPH</name>
<accession>A0A4R3RR24</accession>
<evidence type="ECO:0000256" key="2">
    <source>
        <dbReference type="ARBA" id="ARBA00007401"/>
    </source>
</evidence>
<evidence type="ECO:0000259" key="6">
    <source>
        <dbReference type="Pfam" id="PF00703"/>
    </source>
</evidence>
<evidence type="ECO:0000256" key="1">
    <source>
        <dbReference type="ARBA" id="ARBA00000829"/>
    </source>
</evidence>
<dbReference type="GO" id="GO:0005975">
    <property type="term" value="P:carbohydrate metabolic process"/>
    <property type="evidence" value="ECO:0007669"/>
    <property type="project" value="InterPro"/>
</dbReference>
<dbReference type="PANTHER" id="PTHR43730">
    <property type="entry name" value="BETA-MANNOSIDASE"/>
    <property type="match status" value="1"/>
</dbReference>
<dbReference type="InterPro" id="IPR036156">
    <property type="entry name" value="Beta-gal/glucu_dom_sf"/>
</dbReference>
<dbReference type="GO" id="GO:0006516">
    <property type="term" value="P:glycoprotein catabolic process"/>
    <property type="evidence" value="ECO:0007669"/>
    <property type="project" value="TreeGrafter"/>
</dbReference>
<dbReference type="InterPro" id="IPR054593">
    <property type="entry name" value="Beta-mannosidase-like_N2"/>
</dbReference>
<reference evidence="8 9" key="1">
    <citation type="submission" date="2019-03" db="EMBL/GenBank/DDBJ databases">
        <title>Genomic Encyclopedia of Type Strains, Phase IV (KMG-V): Genome sequencing to study the core and pangenomes of soil and plant-associated prokaryotes.</title>
        <authorList>
            <person name="Whitman W."/>
        </authorList>
    </citation>
    <scope>NUCLEOTIDE SEQUENCE [LARGE SCALE GENOMIC DNA]</scope>
    <source>
        <strain evidence="8 9">IE4868</strain>
    </source>
</reference>
<proteinExistence type="inferred from homology"/>
<evidence type="ECO:0000256" key="3">
    <source>
        <dbReference type="ARBA" id="ARBA00012754"/>
    </source>
</evidence>
<dbReference type="InterPro" id="IPR013783">
    <property type="entry name" value="Ig-like_fold"/>
</dbReference>
<evidence type="ECO:0000313" key="9">
    <source>
        <dbReference type="Proteomes" id="UP000295507"/>
    </source>
</evidence>
<sequence length="333" mass="36704">MIEKAELQSGWTFSCNDTGRPDLSGSIPAAVPGCVHLDLLANRLIVDPYIDVNEISNDWIGRTEWTYRCSFEAAADEGKVHELVFDGLDTIATIRLNGKEVARTFNQHRTYRFDVSALLKAGVNELTVTFHSAYAYGAEMEEHYGYRPNNYPGPGNLMRKMACNFGWDWGPTLVTAGIWKPVRLESWDRAQLFETRVSATLAGGDGLVKVHAKLARHGASGACRIVAEIAGVSHTVEIAQDAAEASFDIRVSSPRLWWPHHLGAQPLYPLKIELRDGESDDLPIAIPRRSVFVLSGLILRRTQTAQPSPLSSTRCRFSSAARTGFPTIASPPV</sequence>
<dbReference type="Proteomes" id="UP000295507">
    <property type="component" value="Unassembled WGS sequence"/>
</dbReference>
<dbReference type="Gene3D" id="2.60.40.10">
    <property type="entry name" value="Immunoglobulins"/>
    <property type="match status" value="1"/>
</dbReference>
<comment type="catalytic activity">
    <reaction evidence="1">
        <text>Hydrolysis of terminal, non-reducing beta-D-mannose residues in beta-D-mannosides.</text>
        <dbReference type="EC" id="3.2.1.25"/>
    </reaction>
</comment>
<dbReference type="Pfam" id="PF00703">
    <property type="entry name" value="Glyco_hydro_2"/>
    <property type="match status" value="1"/>
</dbReference>
<dbReference type="EC" id="3.2.1.25" evidence="3"/>
<feature type="domain" description="Glycoside hydrolase family 2 immunoglobulin-like beta-sandwich" evidence="6">
    <location>
        <begin position="233"/>
        <end position="277"/>
    </location>
</feature>
<dbReference type="InterPro" id="IPR050887">
    <property type="entry name" value="Beta-mannosidase_GH2"/>
</dbReference>
<keyword evidence="5" id="KW-0326">Glycosidase</keyword>
<dbReference type="InterPro" id="IPR006102">
    <property type="entry name" value="Ig-like_GH2"/>
</dbReference>
<comment type="similarity">
    <text evidence="2">Belongs to the glycosyl hydrolase 2 family.</text>
</comment>
<comment type="caution">
    <text evidence="8">The sequence shown here is derived from an EMBL/GenBank/DDBJ whole genome shotgun (WGS) entry which is preliminary data.</text>
</comment>
<dbReference type="SUPFAM" id="SSF49785">
    <property type="entry name" value="Galactose-binding domain-like"/>
    <property type="match status" value="1"/>
</dbReference>
<dbReference type="SUPFAM" id="SSF49303">
    <property type="entry name" value="beta-Galactosidase/glucuronidase domain"/>
    <property type="match status" value="1"/>
</dbReference>
<feature type="domain" description="Beta-mannosidase-like galactose-binding" evidence="7">
    <location>
        <begin position="11"/>
        <end position="180"/>
    </location>
</feature>
<gene>
    <name evidence="8" type="ORF">EV129_10463</name>
</gene>
<dbReference type="GO" id="GO:0004567">
    <property type="term" value="F:beta-mannosidase activity"/>
    <property type="evidence" value="ECO:0007669"/>
    <property type="project" value="UniProtKB-EC"/>
</dbReference>
<dbReference type="AlphaFoldDB" id="A0A4R3RR24"/>
<evidence type="ECO:0000256" key="5">
    <source>
        <dbReference type="ARBA" id="ARBA00023295"/>
    </source>
</evidence>
<dbReference type="Gene3D" id="2.60.120.260">
    <property type="entry name" value="Galactose-binding domain-like"/>
    <property type="match status" value="1"/>
</dbReference>